<dbReference type="InterPro" id="IPR007457">
    <property type="entry name" value="Fe_traffick_prot_YggX"/>
</dbReference>
<organism evidence="2">
    <name type="scientific">Candidatus Kentrum sp. DK</name>
    <dbReference type="NCBI Taxonomy" id="2126562"/>
    <lineage>
        <taxon>Bacteria</taxon>
        <taxon>Pseudomonadati</taxon>
        <taxon>Pseudomonadota</taxon>
        <taxon>Gammaproteobacteria</taxon>
        <taxon>Candidatus Kentrum</taxon>
    </lineage>
</organism>
<dbReference type="EMBL" id="CAADEX010000157">
    <property type="protein sequence ID" value="VFJ65970.1"/>
    <property type="molecule type" value="Genomic_DNA"/>
</dbReference>
<dbReference type="InterPro" id="IPR036766">
    <property type="entry name" value="Fe_traffick_prot_YggX_sf"/>
</dbReference>
<dbReference type="GO" id="GO:0005506">
    <property type="term" value="F:iron ion binding"/>
    <property type="evidence" value="ECO:0007669"/>
    <property type="project" value="InterPro"/>
</dbReference>
<name>A0A450TFM8_9GAMM</name>
<protein>
    <submittedName>
        <fullName evidence="2">Fe-S cluster biosynthesis and repair protein YggX</fullName>
    </submittedName>
</protein>
<sequence length="100" mass="11111">MANMVDCVVMQRQGEGLDKPPHPGSLGERIYKSVSKEGWEQWLMFLQMVINEHQLNTADPGNIELIEKFMVGFLFGEGEMSEISAARFQPGMGMGQGCGM</sequence>
<dbReference type="NCBIfam" id="NF003817">
    <property type="entry name" value="PRK05408.1"/>
    <property type="match status" value="1"/>
</dbReference>
<reference evidence="2" key="1">
    <citation type="submission" date="2019-02" db="EMBL/GenBank/DDBJ databases">
        <authorList>
            <person name="Gruber-Vodicka R. H."/>
            <person name="Seah K. B. B."/>
        </authorList>
    </citation>
    <scope>NUCLEOTIDE SEQUENCE</scope>
    <source>
        <strain evidence="2">BECK_DK47</strain>
    </source>
</reference>
<dbReference type="Pfam" id="PF04362">
    <property type="entry name" value="Iron_traffic"/>
    <property type="match status" value="1"/>
</dbReference>
<evidence type="ECO:0000256" key="1">
    <source>
        <dbReference type="ARBA" id="ARBA00023004"/>
    </source>
</evidence>
<proteinExistence type="predicted"/>
<evidence type="ECO:0000313" key="2">
    <source>
        <dbReference type="EMBL" id="VFJ65970.1"/>
    </source>
</evidence>
<dbReference type="PANTHER" id="PTHR36965">
    <property type="entry name" value="FE(2+)-TRAFFICKING PROTEIN-RELATED"/>
    <property type="match status" value="1"/>
</dbReference>
<dbReference type="Gene3D" id="1.10.3880.10">
    <property type="entry name" value="Fe(II) trafficking protein YggX"/>
    <property type="match status" value="1"/>
</dbReference>
<keyword evidence="1" id="KW-0408">Iron</keyword>
<accession>A0A450TFM8</accession>
<dbReference type="AlphaFoldDB" id="A0A450TFM8"/>
<dbReference type="GO" id="GO:0034599">
    <property type="term" value="P:cellular response to oxidative stress"/>
    <property type="evidence" value="ECO:0007669"/>
    <property type="project" value="TreeGrafter"/>
</dbReference>
<gene>
    <name evidence="2" type="ORF">BECKDK2373B_GA0170837_11571</name>
</gene>
<dbReference type="PANTHER" id="PTHR36965:SF1">
    <property type="entry name" value="FE(2+)-TRAFFICKING PROTEIN-RELATED"/>
    <property type="match status" value="1"/>
</dbReference>
<dbReference type="SUPFAM" id="SSF111148">
    <property type="entry name" value="YggX-like"/>
    <property type="match status" value="1"/>
</dbReference>
<dbReference type="GO" id="GO:0005829">
    <property type="term" value="C:cytosol"/>
    <property type="evidence" value="ECO:0007669"/>
    <property type="project" value="TreeGrafter"/>
</dbReference>